<sequence>MQTLMLALQRMQTQRGVIGVGFQQLQRFDVGLPERRMPFQEPDFLAFVLFGEH</sequence>
<proteinExistence type="predicted"/>
<comment type="caution">
    <text evidence="1">The sequence shown here is derived from an EMBL/GenBank/DDBJ whole genome shotgun (WGS) entry which is preliminary data.</text>
</comment>
<evidence type="ECO:0000313" key="1">
    <source>
        <dbReference type="EMBL" id="CAE6491225.1"/>
    </source>
</evidence>
<name>A0A8H8YX19_9PROT</name>
<evidence type="ECO:0000313" key="2">
    <source>
        <dbReference type="Proteomes" id="UP000601736"/>
    </source>
</evidence>
<gene>
    <name evidence="1" type="ORF">NMYAN_110059</name>
</gene>
<dbReference type="AlphaFoldDB" id="A0A8H8YX19"/>
<accession>A0A8H8YX19</accession>
<organism evidence="1 2">
    <name type="scientific">Nitrosomonas nitrosa</name>
    <dbReference type="NCBI Taxonomy" id="52442"/>
    <lineage>
        <taxon>Bacteria</taxon>
        <taxon>Pseudomonadati</taxon>
        <taxon>Pseudomonadota</taxon>
        <taxon>Betaproteobacteria</taxon>
        <taxon>Nitrosomonadales</taxon>
        <taxon>Nitrosomonadaceae</taxon>
        <taxon>Nitrosomonas</taxon>
    </lineage>
</organism>
<reference evidence="1" key="1">
    <citation type="submission" date="2021-02" db="EMBL/GenBank/DDBJ databases">
        <authorList>
            <person name="Han P."/>
        </authorList>
    </citation>
    <scope>NUCLEOTIDE SEQUENCE</scope>
    <source>
        <strain evidence="1">Nitrosomonas nitrosa 18-3D</strain>
    </source>
</reference>
<protein>
    <submittedName>
        <fullName evidence="1">Uncharacterized protein</fullName>
    </submittedName>
</protein>
<dbReference type="EMBL" id="CAJNAP010000003">
    <property type="protein sequence ID" value="CAE6491225.1"/>
    <property type="molecule type" value="Genomic_DNA"/>
</dbReference>
<dbReference type="Proteomes" id="UP000601736">
    <property type="component" value="Unassembled WGS sequence"/>
</dbReference>